<evidence type="ECO:0000259" key="2">
    <source>
        <dbReference type="SMART" id="SM00460"/>
    </source>
</evidence>
<dbReference type="AlphaFoldDB" id="A0A4P6K2K1"/>
<dbReference type="Gene3D" id="3.10.620.30">
    <property type="match status" value="1"/>
</dbReference>
<dbReference type="Pfam" id="PF01841">
    <property type="entry name" value="Transglut_core"/>
    <property type="match status" value="1"/>
</dbReference>
<feature type="transmembrane region" description="Helical" evidence="1">
    <location>
        <begin position="236"/>
        <end position="258"/>
    </location>
</feature>
<keyword evidence="1" id="KW-0812">Transmembrane</keyword>
<dbReference type="InterPro" id="IPR038765">
    <property type="entry name" value="Papain-like_cys_pep_sf"/>
</dbReference>
<dbReference type="InterPro" id="IPR052901">
    <property type="entry name" value="Bact_TGase-like"/>
</dbReference>
<proteinExistence type="predicted"/>
<dbReference type="SMART" id="SM00460">
    <property type="entry name" value="TGc"/>
    <property type="match status" value="1"/>
</dbReference>
<accession>A0A4P6K2K1</accession>
<dbReference type="SUPFAM" id="SSF54001">
    <property type="entry name" value="Cysteine proteinases"/>
    <property type="match status" value="1"/>
</dbReference>
<dbReference type="Proteomes" id="UP000290365">
    <property type="component" value="Chromosome"/>
</dbReference>
<sequence>MHDAAVERLAKIISDPQKSNKGSGGKRFRQDKPQLHIHLGLAEGWFSLILLAAVVYSTIWCVQVVGWVAHLNVLSLTTAFGLLGGVIAAKQDRFSRFSVHVIAVSFGILLAVWQTAGAFYRGDWMAFLAGMRSWFIVVTRGGTGNDDAIFLLFILALGFILAYTSAWLVYRTRNPWLMIVANAVVLLINLNNVVDTGYIVFLVIFLFSSLLLLLRFNLYESMKRWKKQGLRYADDIGWDVMQAGALISIGLLIFSWLLPSGYTDFLASQLWNTSGNPWLQVENTWNRVISVNAGSNPSNHGSFRDTLVMAGNPNLNRDIVFTMQTSGGPQYLAALSLDNYTARDWTTVATNTLPLKPKEAFPSEALLTHTVEQKITVMNPPTVQEPYIFGASSITSTDLPASLMESQATGEVIGWLKRGGGLAPGTTYTVVSAVSSADVQTLRGVPFPADAPKFLPPSSDAPVPATYYNPNILQRYLQLPKGLNPEIQQLAQKIVKNANARTMYDQVGALEQYLRTNYKYDTNIRLPAGEEGVSWFLFKSEKGYCNYFASAMAIMARELGIPSRVVQGYTSGQYDGKKHQWVIRGIDAHAWTQIYFAGYGWINFEPSASFSQFDRPLNKQASLQDTNNSSTGPGAVLPPNLRNGRLEHGLDPGSSFDSGSGATVEDSQALLRQRIGIVLGGLFFLLIVGVFSFGVWWVRLFQRYGLSTQLYGRVCMLAGWAGLQIRPSQTPYEYIKALAEASPQDARVLERLGDIYVRDRWADPKDKNHPRQSGEIAELPMLWRSLQPRLFLYVLRHPYFLRWVPSRLGNLARSIHRRRRVHRLSAEEEF</sequence>
<dbReference type="Pfam" id="PF13559">
    <property type="entry name" value="DUF4129"/>
    <property type="match status" value="1"/>
</dbReference>
<evidence type="ECO:0000313" key="3">
    <source>
        <dbReference type="EMBL" id="QBD82369.1"/>
    </source>
</evidence>
<protein>
    <submittedName>
        <fullName evidence="3">DUF4129 domain-containing protein</fullName>
    </submittedName>
</protein>
<dbReference type="RefSeq" id="WP_129893438.1">
    <property type="nucleotide sequence ID" value="NZ_CP035758.1"/>
</dbReference>
<feature type="transmembrane region" description="Helical" evidence="1">
    <location>
        <begin position="148"/>
        <end position="169"/>
    </location>
</feature>
<name>A0A4P6K2K1_KTERU</name>
<feature type="transmembrane region" description="Helical" evidence="1">
    <location>
        <begin position="176"/>
        <end position="192"/>
    </location>
</feature>
<organism evidence="3 4">
    <name type="scientific">Ktedonosporobacter rubrisoli</name>
    <dbReference type="NCBI Taxonomy" id="2509675"/>
    <lineage>
        <taxon>Bacteria</taxon>
        <taxon>Bacillati</taxon>
        <taxon>Chloroflexota</taxon>
        <taxon>Ktedonobacteria</taxon>
        <taxon>Ktedonobacterales</taxon>
        <taxon>Ktedonosporobacteraceae</taxon>
        <taxon>Ktedonosporobacter</taxon>
    </lineage>
</organism>
<feature type="transmembrane region" description="Helical" evidence="1">
    <location>
        <begin position="675"/>
        <end position="698"/>
    </location>
</feature>
<keyword evidence="1" id="KW-0472">Membrane</keyword>
<dbReference type="EMBL" id="CP035758">
    <property type="protein sequence ID" value="QBD82369.1"/>
    <property type="molecule type" value="Genomic_DNA"/>
</dbReference>
<evidence type="ECO:0000313" key="4">
    <source>
        <dbReference type="Proteomes" id="UP000290365"/>
    </source>
</evidence>
<dbReference type="PANTHER" id="PTHR42736:SF1">
    <property type="entry name" value="PROTEIN-GLUTAMINE GAMMA-GLUTAMYLTRANSFERASE"/>
    <property type="match status" value="1"/>
</dbReference>
<feature type="transmembrane region" description="Helical" evidence="1">
    <location>
        <begin position="65"/>
        <end position="89"/>
    </location>
</feature>
<feature type="transmembrane region" description="Helical" evidence="1">
    <location>
        <begin position="101"/>
        <end position="120"/>
    </location>
</feature>
<feature type="transmembrane region" description="Helical" evidence="1">
    <location>
        <begin position="35"/>
        <end position="59"/>
    </location>
</feature>
<dbReference type="InterPro" id="IPR025403">
    <property type="entry name" value="TgpA-like_C"/>
</dbReference>
<dbReference type="OrthoDB" id="9804872at2"/>
<keyword evidence="4" id="KW-1185">Reference proteome</keyword>
<dbReference type="PANTHER" id="PTHR42736">
    <property type="entry name" value="PROTEIN-GLUTAMINE GAMMA-GLUTAMYLTRANSFERASE"/>
    <property type="match status" value="1"/>
</dbReference>
<reference evidence="3 4" key="1">
    <citation type="submission" date="2019-01" db="EMBL/GenBank/DDBJ databases">
        <title>Ktedonosporobacter rubrisoli SCAWS-G2.</title>
        <authorList>
            <person name="Huang Y."/>
            <person name="Yan B."/>
        </authorList>
    </citation>
    <scope>NUCLEOTIDE SEQUENCE [LARGE SCALE GENOMIC DNA]</scope>
    <source>
        <strain evidence="3 4">SCAWS-G2</strain>
    </source>
</reference>
<evidence type="ECO:0000256" key="1">
    <source>
        <dbReference type="SAM" id="Phobius"/>
    </source>
</evidence>
<dbReference type="KEGG" id="kbs:EPA93_42910"/>
<keyword evidence="1" id="KW-1133">Transmembrane helix</keyword>
<dbReference type="InterPro" id="IPR002931">
    <property type="entry name" value="Transglutaminase-like"/>
</dbReference>
<feature type="domain" description="Transglutaminase-like" evidence="2">
    <location>
        <begin position="537"/>
        <end position="608"/>
    </location>
</feature>
<gene>
    <name evidence="3" type="ORF">EPA93_42910</name>
</gene>
<feature type="transmembrane region" description="Helical" evidence="1">
    <location>
        <begin position="198"/>
        <end position="216"/>
    </location>
</feature>